<protein>
    <submittedName>
        <fullName evidence="3">Uncharacterized protein C7orf61 homolog</fullName>
    </submittedName>
</protein>
<feature type="region of interest" description="Disordered" evidence="1">
    <location>
        <begin position="165"/>
        <end position="197"/>
    </location>
</feature>
<accession>A0A1S3GGP2</accession>
<dbReference type="PANTHER" id="PTHR39221:SF1">
    <property type="entry name" value="SPERM ACROSOME DEVELOPMENTAL REGULATOR"/>
    <property type="match status" value="1"/>
</dbReference>
<dbReference type="InParanoid" id="A0A1S3GGP2"/>
<evidence type="ECO:0000313" key="2">
    <source>
        <dbReference type="Proteomes" id="UP000081671"/>
    </source>
</evidence>
<dbReference type="Proteomes" id="UP000081671">
    <property type="component" value="Unplaced"/>
</dbReference>
<dbReference type="RefSeq" id="XP_012887172.1">
    <property type="nucleotide sequence ID" value="XM_013031718.1"/>
</dbReference>
<keyword evidence="2" id="KW-1185">Reference proteome</keyword>
<dbReference type="KEGG" id="dord:105997324"/>
<sequence length="197" mass="22689">MVSRFFKWVRRVWQKMNSWVFSWRHKPESMLLERSSSKKLALKKMEKTPAELSTSKLVQTPSLSACAKALEPCALATTTKQSMGSHGNRSLMQVSRTAVQSVSSLMLSTLRSGWQMCRWKSSVSSSSITSQMRVRSPLDTPEAEMLREVYLVLWAIRKQLRQLSRRQERRRRHHIRTHISPPPDTVPGLKQDAQSPL</sequence>
<dbReference type="PANTHER" id="PTHR39221">
    <property type="entry name" value="CHROMOSOME 7 OPEN READING FRAME 61"/>
    <property type="match status" value="1"/>
</dbReference>
<evidence type="ECO:0000256" key="1">
    <source>
        <dbReference type="SAM" id="MobiDB-lite"/>
    </source>
</evidence>
<dbReference type="CTD" id="402573"/>
<name>A0A1S3GGP2_DIPOR</name>
<dbReference type="GeneID" id="105997324"/>
<dbReference type="Pfam" id="PF15775">
    <property type="entry name" value="DUF4703"/>
    <property type="match status" value="1"/>
</dbReference>
<reference evidence="3" key="1">
    <citation type="submission" date="2025-08" db="UniProtKB">
        <authorList>
            <consortium name="RefSeq"/>
        </authorList>
    </citation>
    <scope>IDENTIFICATION</scope>
    <source>
        <tissue evidence="3">Kidney</tissue>
    </source>
</reference>
<proteinExistence type="predicted"/>
<organism evidence="2 3">
    <name type="scientific">Dipodomys ordii</name>
    <name type="common">Ord's kangaroo rat</name>
    <dbReference type="NCBI Taxonomy" id="10020"/>
    <lineage>
        <taxon>Eukaryota</taxon>
        <taxon>Metazoa</taxon>
        <taxon>Chordata</taxon>
        <taxon>Craniata</taxon>
        <taxon>Vertebrata</taxon>
        <taxon>Euteleostomi</taxon>
        <taxon>Mammalia</taxon>
        <taxon>Eutheria</taxon>
        <taxon>Euarchontoglires</taxon>
        <taxon>Glires</taxon>
        <taxon>Rodentia</taxon>
        <taxon>Castorimorpha</taxon>
        <taxon>Heteromyidae</taxon>
        <taxon>Dipodomyinae</taxon>
        <taxon>Dipodomys</taxon>
    </lineage>
</organism>
<dbReference type="OrthoDB" id="9837318at2759"/>
<feature type="compositionally biased region" description="Basic residues" evidence="1">
    <location>
        <begin position="165"/>
        <end position="177"/>
    </location>
</feature>
<evidence type="ECO:0000313" key="3">
    <source>
        <dbReference type="RefSeq" id="XP_012887172.1"/>
    </source>
</evidence>
<gene>
    <name evidence="3" type="primary">LOC105997324</name>
</gene>
<dbReference type="AlphaFoldDB" id="A0A1S3GGP2"/>
<dbReference type="InterPro" id="IPR031534">
    <property type="entry name" value="SPACDR"/>
</dbReference>